<feature type="domain" description="Reverse transcriptase" evidence="10">
    <location>
        <begin position="517"/>
        <end position="696"/>
    </location>
</feature>
<dbReference type="GO" id="GO:0004519">
    <property type="term" value="F:endonuclease activity"/>
    <property type="evidence" value="ECO:0007669"/>
    <property type="project" value="UniProtKB-KW"/>
</dbReference>
<evidence type="ECO:0000256" key="3">
    <source>
        <dbReference type="ARBA" id="ARBA00022695"/>
    </source>
</evidence>
<reference evidence="11 12" key="1">
    <citation type="journal article" date="2018" name="PLoS Genet.">
        <title>Population sequencing reveals clonal diversity and ancestral inbreeding in the grapevine cultivar Chardonnay.</title>
        <authorList>
            <person name="Roach M.J."/>
            <person name="Johnson D.L."/>
            <person name="Bohlmann J."/>
            <person name="van Vuuren H.J."/>
            <person name="Jones S.J."/>
            <person name="Pretorius I.S."/>
            <person name="Schmidt S.A."/>
            <person name="Borneman A.R."/>
        </authorList>
    </citation>
    <scope>NUCLEOTIDE SEQUENCE [LARGE SCALE GENOMIC DNA]</scope>
    <source>
        <strain evidence="12">cv. Chardonnay</strain>
        <tissue evidence="11">Leaf</tissue>
    </source>
</reference>
<protein>
    <submittedName>
        <fullName evidence="11">Retrovirus-related Pol polyprotein from transposon 297</fullName>
    </submittedName>
</protein>
<keyword evidence="4" id="KW-0540">Nuclease</keyword>
<name>A0A438DL02_VITVI</name>
<dbReference type="Proteomes" id="UP000288805">
    <property type="component" value="Unassembled WGS sequence"/>
</dbReference>
<proteinExistence type="predicted"/>
<dbReference type="GO" id="GO:0008233">
    <property type="term" value="F:peptidase activity"/>
    <property type="evidence" value="ECO:0007669"/>
    <property type="project" value="UniProtKB-KW"/>
</dbReference>
<feature type="region of interest" description="Disordered" evidence="9">
    <location>
        <begin position="87"/>
        <end position="114"/>
    </location>
</feature>
<dbReference type="PROSITE" id="PS50878">
    <property type="entry name" value="RT_POL"/>
    <property type="match status" value="1"/>
</dbReference>
<evidence type="ECO:0000256" key="7">
    <source>
        <dbReference type="ARBA" id="ARBA00022918"/>
    </source>
</evidence>
<evidence type="ECO:0000256" key="2">
    <source>
        <dbReference type="ARBA" id="ARBA00022679"/>
    </source>
</evidence>
<evidence type="ECO:0000259" key="10">
    <source>
        <dbReference type="PROSITE" id="PS50878"/>
    </source>
</evidence>
<dbReference type="InterPro" id="IPR045358">
    <property type="entry name" value="Ty3_capsid"/>
</dbReference>
<accession>A0A438DL02</accession>
<dbReference type="FunFam" id="3.30.70.270:FF:000020">
    <property type="entry name" value="Transposon Tf2-6 polyprotein-like Protein"/>
    <property type="match status" value="1"/>
</dbReference>
<keyword evidence="6" id="KW-0378">Hydrolase</keyword>
<keyword evidence="3" id="KW-0548">Nucleotidyltransferase</keyword>
<dbReference type="InterPro" id="IPR043502">
    <property type="entry name" value="DNA/RNA_pol_sf"/>
</dbReference>
<dbReference type="CDD" id="cd01647">
    <property type="entry name" value="RT_LTR"/>
    <property type="match status" value="1"/>
</dbReference>
<dbReference type="PANTHER" id="PTHR37984:SF5">
    <property type="entry name" value="PROTEIN NYNRIN-LIKE"/>
    <property type="match status" value="1"/>
</dbReference>
<keyword evidence="7" id="KW-0695">RNA-directed DNA polymerase</keyword>
<dbReference type="Gene3D" id="3.10.10.10">
    <property type="entry name" value="HIV Type 1 Reverse Transcriptase, subunit A, domain 1"/>
    <property type="match status" value="1"/>
</dbReference>
<dbReference type="GO" id="GO:0003964">
    <property type="term" value="F:RNA-directed DNA polymerase activity"/>
    <property type="evidence" value="ECO:0007669"/>
    <property type="project" value="UniProtKB-KW"/>
</dbReference>
<comment type="caution">
    <text evidence="11">The sequence shown here is derived from an EMBL/GenBank/DDBJ whole genome shotgun (WGS) entry which is preliminary data.</text>
</comment>
<dbReference type="CDD" id="cd00303">
    <property type="entry name" value="retropepsin_like"/>
    <property type="match status" value="1"/>
</dbReference>
<dbReference type="Pfam" id="PF00078">
    <property type="entry name" value="RVT_1"/>
    <property type="match status" value="1"/>
</dbReference>
<evidence type="ECO:0000256" key="8">
    <source>
        <dbReference type="ARBA" id="ARBA00023268"/>
    </source>
</evidence>
<dbReference type="SUPFAM" id="SSF56672">
    <property type="entry name" value="DNA/RNA polymerases"/>
    <property type="match status" value="1"/>
</dbReference>
<evidence type="ECO:0000256" key="4">
    <source>
        <dbReference type="ARBA" id="ARBA00022722"/>
    </source>
</evidence>
<dbReference type="AlphaFoldDB" id="A0A438DL02"/>
<organism evidence="11 12">
    <name type="scientific">Vitis vinifera</name>
    <name type="common">Grape</name>
    <dbReference type="NCBI Taxonomy" id="29760"/>
    <lineage>
        <taxon>Eukaryota</taxon>
        <taxon>Viridiplantae</taxon>
        <taxon>Streptophyta</taxon>
        <taxon>Embryophyta</taxon>
        <taxon>Tracheophyta</taxon>
        <taxon>Spermatophyta</taxon>
        <taxon>Magnoliopsida</taxon>
        <taxon>eudicotyledons</taxon>
        <taxon>Gunneridae</taxon>
        <taxon>Pentapetalae</taxon>
        <taxon>rosids</taxon>
        <taxon>Vitales</taxon>
        <taxon>Vitaceae</taxon>
        <taxon>Viteae</taxon>
        <taxon>Vitis</taxon>
    </lineage>
</organism>
<keyword evidence="1" id="KW-0645">Protease</keyword>
<keyword evidence="5" id="KW-0255">Endonuclease</keyword>
<evidence type="ECO:0000256" key="9">
    <source>
        <dbReference type="SAM" id="MobiDB-lite"/>
    </source>
</evidence>
<keyword evidence="8" id="KW-0511">Multifunctional enzyme</keyword>
<dbReference type="InterPro" id="IPR050951">
    <property type="entry name" value="Retrovirus_Pol_polyprotein"/>
</dbReference>
<evidence type="ECO:0000313" key="12">
    <source>
        <dbReference type="Proteomes" id="UP000288805"/>
    </source>
</evidence>
<dbReference type="Gene3D" id="3.30.70.270">
    <property type="match status" value="2"/>
</dbReference>
<evidence type="ECO:0000256" key="6">
    <source>
        <dbReference type="ARBA" id="ARBA00022801"/>
    </source>
</evidence>
<keyword evidence="2" id="KW-0808">Transferase</keyword>
<dbReference type="GO" id="GO:0006508">
    <property type="term" value="P:proteolysis"/>
    <property type="evidence" value="ECO:0007669"/>
    <property type="project" value="UniProtKB-KW"/>
</dbReference>
<dbReference type="FunFam" id="3.10.10.10:FF:000007">
    <property type="entry name" value="Retrovirus-related Pol polyprotein from transposon 17.6-like Protein"/>
    <property type="match status" value="1"/>
</dbReference>
<dbReference type="PANTHER" id="PTHR37984">
    <property type="entry name" value="PROTEIN CBG26694"/>
    <property type="match status" value="1"/>
</dbReference>
<gene>
    <name evidence="11" type="primary">pol_2541</name>
    <name evidence="11" type="ORF">CK203_079636</name>
</gene>
<dbReference type="Pfam" id="PF17919">
    <property type="entry name" value="RT_RNaseH_2"/>
    <property type="match status" value="1"/>
</dbReference>
<evidence type="ECO:0000256" key="5">
    <source>
        <dbReference type="ARBA" id="ARBA00022759"/>
    </source>
</evidence>
<dbReference type="EMBL" id="QGNW01001582">
    <property type="protein sequence ID" value="RVW36108.1"/>
    <property type="molecule type" value="Genomic_DNA"/>
</dbReference>
<dbReference type="Pfam" id="PF19259">
    <property type="entry name" value="Ty3_capsid"/>
    <property type="match status" value="1"/>
</dbReference>
<evidence type="ECO:0000313" key="11">
    <source>
        <dbReference type="EMBL" id="RVW36108.1"/>
    </source>
</evidence>
<evidence type="ECO:0000256" key="1">
    <source>
        <dbReference type="ARBA" id="ARBA00022670"/>
    </source>
</evidence>
<dbReference type="InterPro" id="IPR043128">
    <property type="entry name" value="Rev_trsase/Diguanyl_cyclase"/>
</dbReference>
<dbReference type="InterPro" id="IPR000477">
    <property type="entry name" value="RT_dom"/>
</dbReference>
<sequence length="847" mass="96480">MLILGQGLLQQRITIAPRGKRAGSRVRGGRNNLVSEQVMDESRIDRLETKIGSIAAGQDRKFWELQETLMQAITSMNTRLDQISDNQSLERGESSHDGGGSQRFNYRGPRDSTESYGAVIPRVTKLDFPRFNGSEDPTSWICRVEQFFEFQKIAEEEKVPLATYHLEGEAQLWYQILKEEGEVTWLTLKEGLNSRYGPTEFDDFFGDLTMLKQVGSVREYQSQFEKLLSRVGKLNQSQQVACFIGCLKEGVRIDVQAMKPPTLSAAVVTSRPLSSTPAIRRLSPTEMKERRDKGRCFNCDEKFALGHRCKKLFLIEGCWPEEDSGDGIGDIEEKEDNDELEISLHAMAGSPAPQTMQIHGVINQQSLIVLIDSGSTHNFIEERCIGVQVRIQGVTLDINFYLLPLEGYEGMTNPHKQINGNKVERILKGSKHGAFIQFHAIAMGEKEKMADTLTDQKLISLINSFQNLFKEPKDLPPLRVHDHCIPLVPGSGPVSVRSYRYPHFQKTEIEQQVEKMLQSGIVRPSNSPYSSPVLLVKKSDGSWRMCIDYRALNRITVKDKFPIPVIDELLDELHAARYFSKLDLLSGYHQIRVHPPDISKTAFRTHHGHYEFLVMPFGLTNAPSTFQSFMNNIFKRYLRKFVLVFFDDILIHSNSWEEHLQHVKFVLNILRSHNLFLKREKCQFGQTQIKYLGHLIDVEGVSVNPQKVAAMMEWPKPKTPKALRGFLGLTGYYRKFIRNYGKIVSPLTNMLKKDSFAWTSASERAFQDLKEAITQAPLLALPNFANAFVVECDASRSRVGGVLMQERQPIVFFSQALQGRNLLLSTYDKEMLALVLVVQKWRPYLLG</sequence>
<dbReference type="InterPro" id="IPR041577">
    <property type="entry name" value="RT_RNaseH_2"/>
</dbReference>